<sequence>MVKIGLISDSHGYIDESTVKHLRDVDEIWHAGDIGDLAVLEQLPAKPLRRIVTGNIDGLDARSFLPEELLFEIEGIKVLMVHIGGKPPGYAKGIKNRIKETASQLFVCGHSHICQVVFDKNLNCLYMNPGAIGQHGFHLLRTMLLFEIENAKIQNLRVVELGKRGR</sequence>
<evidence type="ECO:0000256" key="2">
    <source>
        <dbReference type="RuleBase" id="RU362039"/>
    </source>
</evidence>
<organism evidence="4 5">
    <name type="scientific">Fontibacter flavus</name>
    <dbReference type="NCBI Taxonomy" id="654838"/>
    <lineage>
        <taxon>Bacteria</taxon>
        <taxon>Pseudomonadati</taxon>
        <taxon>Bacteroidota</taxon>
        <taxon>Cytophagia</taxon>
        <taxon>Cytophagales</taxon>
        <taxon>Cyclobacteriaceae</taxon>
        <taxon>Fontibacter</taxon>
    </lineage>
</organism>
<dbReference type="Pfam" id="PF12850">
    <property type="entry name" value="Metallophos_2"/>
    <property type="match status" value="1"/>
</dbReference>
<evidence type="ECO:0000313" key="5">
    <source>
        <dbReference type="Proteomes" id="UP001589797"/>
    </source>
</evidence>
<dbReference type="SUPFAM" id="SSF56300">
    <property type="entry name" value="Metallo-dependent phosphatases"/>
    <property type="match status" value="1"/>
</dbReference>
<dbReference type="EMBL" id="JBHLWI010000083">
    <property type="protein sequence ID" value="MFC0264680.1"/>
    <property type="molecule type" value="Genomic_DNA"/>
</dbReference>
<comment type="cofactor">
    <cofactor evidence="2">
        <name>a divalent metal cation</name>
        <dbReference type="ChEBI" id="CHEBI:60240"/>
    </cofactor>
</comment>
<gene>
    <name evidence="4" type="ORF">ACFFIP_18480</name>
</gene>
<dbReference type="InterPro" id="IPR029052">
    <property type="entry name" value="Metallo-depent_PP-like"/>
</dbReference>
<proteinExistence type="inferred from homology"/>
<dbReference type="RefSeq" id="WP_382389256.1">
    <property type="nucleotide sequence ID" value="NZ_JBHLWI010000083.1"/>
</dbReference>
<dbReference type="InterPro" id="IPR000979">
    <property type="entry name" value="Phosphodiesterase_MJ0936/Vps29"/>
</dbReference>
<feature type="domain" description="Calcineurin-like phosphoesterase" evidence="3">
    <location>
        <begin position="3"/>
        <end position="150"/>
    </location>
</feature>
<keyword evidence="2" id="KW-0479">Metal-binding</keyword>
<evidence type="ECO:0000259" key="3">
    <source>
        <dbReference type="Pfam" id="PF12850"/>
    </source>
</evidence>
<evidence type="ECO:0000313" key="4">
    <source>
        <dbReference type="EMBL" id="MFC0264680.1"/>
    </source>
</evidence>
<dbReference type="Proteomes" id="UP001589797">
    <property type="component" value="Unassembled WGS sequence"/>
</dbReference>
<dbReference type="NCBIfam" id="TIGR00040">
    <property type="entry name" value="yfcE"/>
    <property type="match status" value="1"/>
</dbReference>
<comment type="caution">
    <text evidence="4">The sequence shown here is derived from an EMBL/GenBank/DDBJ whole genome shotgun (WGS) entry which is preliminary data.</text>
</comment>
<dbReference type="InterPro" id="IPR024654">
    <property type="entry name" value="Calcineurin-like_PHP_lpxH"/>
</dbReference>
<name>A0ABV6FXS9_9BACT</name>
<accession>A0ABV6FXS9</accession>
<evidence type="ECO:0000256" key="1">
    <source>
        <dbReference type="ARBA" id="ARBA00008950"/>
    </source>
</evidence>
<dbReference type="EC" id="3.1.4.-" evidence="2"/>
<reference evidence="4 5" key="1">
    <citation type="submission" date="2024-09" db="EMBL/GenBank/DDBJ databases">
        <authorList>
            <person name="Sun Q."/>
            <person name="Mori K."/>
        </authorList>
    </citation>
    <scope>NUCLEOTIDE SEQUENCE [LARGE SCALE GENOMIC DNA]</scope>
    <source>
        <strain evidence="4 5">CCM 7650</strain>
    </source>
</reference>
<comment type="similarity">
    <text evidence="1 2">Belongs to the metallophosphoesterase superfamily. YfcE family.</text>
</comment>
<protein>
    <recommendedName>
        <fullName evidence="2">Phosphoesterase</fullName>
        <ecNumber evidence="2">3.1.4.-</ecNumber>
    </recommendedName>
</protein>
<dbReference type="Gene3D" id="3.60.21.10">
    <property type="match status" value="1"/>
</dbReference>
<keyword evidence="5" id="KW-1185">Reference proteome</keyword>